<reference evidence="2 3" key="1">
    <citation type="journal article" date="2016" name="Int. J. Syst. Evol. Microbiol.">
        <title>Pontibacter aydingkolensis sp. nov., isolated from soil of a salt lake.</title>
        <authorList>
            <person name="Osman G."/>
            <person name="Zhang T."/>
            <person name="Lou K."/>
            <person name="Gao Y."/>
            <person name="Chang W."/>
            <person name="Lin Q."/>
            <person name="Yang H.M."/>
            <person name="Huo X.D."/>
            <person name="Wang N."/>
        </authorList>
    </citation>
    <scope>NUCLEOTIDE SEQUENCE [LARGE SCALE GENOMIC DNA]</scope>
    <source>
        <strain evidence="2 3">KACC 19255</strain>
    </source>
</reference>
<name>A0ABS7CZD8_9BACT</name>
<feature type="chain" id="PRO_5045171598" description="Lipoprotein" evidence="1">
    <location>
        <begin position="32"/>
        <end position="136"/>
    </location>
</feature>
<feature type="signal peptide" evidence="1">
    <location>
        <begin position="1"/>
        <end position="31"/>
    </location>
</feature>
<evidence type="ECO:0008006" key="4">
    <source>
        <dbReference type="Google" id="ProtNLM"/>
    </source>
</evidence>
<keyword evidence="3" id="KW-1185">Reference proteome</keyword>
<accession>A0ABS7CZD8</accession>
<proteinExistence type="predicted"/>
<dbReference type="EMBL" id="JAHYXK010000028">
    <property type="protein sequence ID" value="MBW7469181.1"/>
    <property type="molecule type" value="Genomic_DNA"/>
</dbReference>
<protein>
    <recommendedName>
        <fullName evidence="4">Lipoprotein</fullName>
    </recommendedName>
</protein>
<evidence type="ECO:0000313" key="3">
    <source>
        <dbReference type="Proteomes" id="UP000813018"/>
    </source>
</evidence>
<dbReference type="Proteomes" id="UP000813018">
    <property type="component" value="Unassembled WGS sequence"/>
</dbReference>
<sequence length="136" mass="14745">MITKDVRNWLGALTFLISLCLSGCQSGNAPASSPIETNRSLAPQRVDIRGSILSSQYSDGQVILEVERLSPSPDSRYDRAYVLVLPTAQMVDSEGLSVSISELRPGQNVAILLRAGGQGNRTGIGVARKLWIEDRF</sequence>
<evidence type="ECO:0000313" key="2">
    <source>
        <dbReference type="EMBL" id="MBW7469181.1"/>
    </source>
</evidence>
<evidence type="ECO:0000256" key="1">
    <source>
        <dbReference type="SAM" id="SignalP"/>
    </source>
</evidence>
<dbReference type="RefSeq" id="WP_219879048.1">
    <property type="nucleotide sequence ID" value="NZ_JAHYXK010000028.1"/>
</dbReference>
<keyword evidence="1" id="KW-0732">Signal</keyword>
<organism evidence="2 3">
    <name type="scientific">Pontibacter aydingkolensis</name>
    <dbReference type="NCBI Taxonomy" id="1911536"/>
    <lineage>
        <taxon>Bacteria</taxon>
        <taxon>Pseudomonadati</taxon>
        <taxon>Bacteroidota</taxon>
        <taxon>Cytophagia</taxon>
        <taxon>Cytophagales</taxon>
        <taxon>Hymenobacteraceae</taxon>
        <taxon>Pontibacter</taxon>
    </lineage>
</organism>
<comment type="caution">
    <text evidence="2">The sequence shown here is derived from an EMBL/GenBank/DDBJ whole genome shotgun (WGS) entry which is preliminary data.</text>
</comment>
<gene>
    <name evidence="2" type="ORF">K0O23_19065</name>
</gene>